<evidence type="ECO:0000259" key="7">
    <source>
        <dbReference type="PROSITE" id="PS51736"/>
    </source>
</evidence>
<dbReference type="Gene3D" id="3.40.50.1390">
    <property type="entry name" value="Resolvase, N-terminal catalytic domain"/>
    <property type="match status" value="1"/>
</dbReference>
<dbReference type="InterPro" id="IPR006119">
    <property type="entry name" value="Resolv_N"/>
</dbReference>
<dbReference type="Proteomes" id="UP000069771">
    <property type="component" value="Chromosome"/>
</dbReference>
<dbReference type="AlphaFoldDB" id="A0A140DRC1"/>
<dbReference type="KEGG" id="fro:AALO17_00640"/>
<dbReference type="SUPFAM" id="SSF53041">
    <property type="entry name" value="Resolvase-like"/>
    <property type="match status" value="1"/>
</dbReference>
<accession>A0A140DRC1</accession>
<dbReference type="PROSITE" id="PS00398">
    <property type="entry name" value="RECOMBINASES_2"/>
    <property type="match status" value="1"/>
</dbReference>
<dbReference type="STRING" id="1702221.AALO17_00640"/>
<reference evidence="8 9" key="1">
    <citation type="journal article" date="2016" name="Gut Pathog.">
        <title>Whole genome sequencing of "Faecalibaculum rodentium" ALO17, isolated from C57BL/6J laboratory mouse feces.</title>
        <authorList>
            <person name="Lim S."/>
            <person name="Chang D.H."/>
            <person name="Ahn S."/>
            <person name="Kim B.C."/>
        </authorList>
    </citation>
    <scope>NUCLEOTIDE SEQUENCE [LARGE SCALE GENOMIC DNA]</scope>
    <source>
        <strain evidence="8 9">Alo17</strain>
    </source>
</reference>
<dbReference type="EMBL" id="CP011391">
    <property type="protein sequence ID" value="AMK53198.1"/>
    <property type="molecule type" value="Genomic_DNA"/>
</dbReference>
<dbReference type="PANTHER" id="PTHR30461">
    <property type="entry name" value="DNA-INVERTASE FROM LAMBDOID PROPHAGE"/>
    <property type="match status" value="1"/>
</dbReference>
<dbReference type="InterPro" id="IPR006118">
    <property type="entry name" value="Recombinase_CS"/>
</dbReference>
<dbReference type="GO" id="GO:0003677">
    <property type="term" value="F:DNA binding"/>
    <property type="evidence" value="ECO:0007669"/>
    <property type="project" value="UniProtKB-KW"/>
</dbReference>
<feature type="active site" description="O-(5'-phospho-DNA)-serine intermediate" evidence="5 6">
    <location>
        <position position="69"/>
    </location>
</feature>
<keyword evidence="4" id="KW-0233">DNA recombination</keyword>
<keyword evidence="9" id="KW-1185">Reference proteome</keyword>
<dbReference type="SMART" id="SM00857">
    <property type="entry name" value="Resolvase"/>
    <property type="match status" value="1"/>
</dbReference>
<evidence type="ECO:0000256" key="5">
    <source>
        <dbReference type="PIRSR" id="PIRSR606118-50"/>
    </source>
</evidence>
<keyword evidence="2" id="KW-0229">DNA integration</keyword>
<dbReference type="PANTHER" id="PTHR30461:SF26">
    <property type="entry name" value="RESOLVASE HOMOLOG YNEB"/>
    <property type="match status" value="1"/>
</dbReference>
<dbReference type="InterPro" id="IPR036162">
    <property type="entry name" value="Resolvase-like_N_sf"/>
</dbReference>
<evidence type="ECO:0000256" key="4">
    <source>
        <dbReference type="ARBA" id="ARBA00023172"/>
    </source>
</evidence>
<dbReference type="GO" id="GO:0000150">
    <property type="term" value="F:DNA strand exchange activity"/>
    <property type="evidence" value="ECO:0007669"/>
    <property type="project" value="InterPro"/>
</dbReference>
<protein>
    <submittedName>
        <fullName evidence="8">Resolvase</fullName>
    </submittedName>
</protein>
<organism evidence="8 9">
    <name type="scientific">Faecalibaculum rodentium</name>
    <dbReference type="NCBI Taxonomy" id="1702221"/>
    <lineage>
        <taxon>Bacteria</taxon>
        <taxon>Bacillati</taxon>
        <taxon>Bacillota</taxon>
        <taxon>Erysipelotrichia</taxon>
        <taxon>Erysipelotrichales</taxon>
        <taxon>Erysipelotrichaceae</taxon>
        <taxon>Faecalibaculum</taxon>
    </lineage>
</organism>
<feature type="domain" description="Resolvase/invertase-type recombinase catalytic" evidence="7">
    <location>
        <begin position="61"/>
        <end position="206"/>
    </location>
</feature>
<dbReference type="PROSITE" id="PS00397">
    <property type="entry name" value="RECOMBINASES_1"/>
    <property type="match status" value="1"/>
</dbReference>
<dbReference type="PROSITE" id="PS51736">
    <property type="entry name" value="RECOMBINASES_3"/>
    <property type="match status" value="1"/>
</dbReference>
<evidence type="ECO:0000256" key="6">
    <source>
        <dbReference type="PROSITE-ProRule" id="PRU10137"/>
    </source>
</evidence>
<comment type="similarity">
    <text evidence="1">Belongs to the site-specific recombinase resolvase family.</text>
</comment>
<dbReference type="GO" id="GO:0015074">
    <property type="term" value="P:DNA integration"/>
    <property type="evidence" value="ECO:0007669"/>
    <property type="project" value="UniProtKB-KW"/>
</dbReference>
<evidence type="ECO:0000256" key="3">
    <source>
        <dbReference type="ARBA" id="ARBA00023125"/>
    </source>
</evidence>
<keyword evidence="3" id="KW-0238">DNA-binding</keyword>
<gene>
    <name evidence="8" type="ORF">AALO17_00640</name>
</gene>
<evidence type="ECO:0000256" key="1">
    <source>
        <dbReference type="ARBA" id="ARBA00009913"/>
    </source>
</evidence>
<evidence type="ECO:0000256" key="2">
    <source>
        <dbReference type="ARBA" id="ARBA00022908"/>
    </source>
</evidence>
<sequence length="257" mass="29494">MKSRSQAVCAGRQPAFFLPRSRKIRFFSDGLLPCILSAGQHPGKVSDTCHTTRSLIILSMTIYGYARVSSRDQNPARQLETLREFPVADCHIYIDHQSGKDFARPAWQELTKRCRKGDTIVVHSLDRLGRSYTEVVREWKKLTCTRGVQMVVLDMPLLDTRHEHPDLTREFIVDLVLQIMSYVAENERLSIRQRQAEGIAAAKARGIHFGNPGKPLPEKFPETVLAWRRQEITLQEALRQLDCSRSYFYKNVKILGL</sequence>
<dbReference type="CDD" id="cd03768">
    <property type="entry name" value="SR_ResInv"/>
    <property type="match status" value="1"/>
</dbReference>
<dbReference type="PATRIC" id="fig|1702221.3.peg.61"/>
<evidence type="ECO:0000313" key="8">
    <source>
        <dbReference type="EMBL" id="AMK53198.1"/>
    </source>
</evidence>
<dbReference type="Pfam" id="PF00239">
    <property type="entry name" value="Resolvase"/>
    <property type="match status" value="1"/>
</dbReference>
<proteinExistence type="inferred from homology"/>
<name>A0A140DRC1_9FIRM</name>
<dbReference type="InterPro" id="IPR050639">
    <property type="entry name" value="SSR_resolvase"/>
</dbReference>
<evidence type="ECO:0000313" key="9">
    <source>
        <dbReference type="Proteomes" id="UP000069771"/>
    </source>
</evidence>